<dbReference type="Gene3D" id="3.80.10.10">
    <property type="entry name" value="Ribonuclease Inhibitor"/>
    <property type="match status" value="1"/>
</dbReference>
<evidence type="ECO:0000259" key="4">
    <source>
        <dbReference type="PROSITE" id="PS50837"/>
    </source>
</evidence>
<dbReference type="EMBL" id="VSWD01000013">
    <property type="protein sequence ID" value="KAK3084481.1"/>
    <property type="molecule type" value="Genomic_DNA"/>
</dbReference>
<gene>
    <name evidence="5" type="ORF">FSP39_014220</name>
</gene>
<dbReference type="Gene3D" id="1.20.5.340">
    <property type="match status" value="1"/>
</dbReference>
<protein>
    <recommendedName>
        <fullName evidence="4">NACHT domain-containing protein</fullName>
    </recommendedName>
</protein>
<dbReference type="Proteomes" id="UP001186944">
    <property type="component" value="Unassembled WGS sequence"/>
</dbReference>
<evidence type="ECO:0000256" key="2">
    <source>
        <dbReference type="ARBA" id="ARBA00022840"/>
    </source>
</evidence>
<evidence type="ECO:0000256" key="1">
    <source>
        <dbReference type="ARBA" id="ARBA00022741"/>
    </source>
</evidence>
<proteinExistence type="predicted"/>
<accession>A0AA88XG57</accession>
<sequence length="1291" mass="147315">MSYADEARYGRASLLLLNVCPFTLRHVINDYHLKNGYTSLQDFLDKNKHDLYHILNRRCCCRLIQSRSTPMNRSQWDLLFIKTSSSCRRGCTGDCPCQYDAKPGVTPDVMDITLCCLFIKNICYRHAGINMSHVDTIRTIRNHIIHAEKAQLDVLTYNGYWNQVKTALLDLSNHASPTVHTDTLGMIQDLETRTMNAGELGEIRKVLVDQKRMEEVEENLSDIKGDLDTTNKNVANVEENVSQLEGNVSHLERNMRNVEGNVNKLEENVKAKFTDLEGGLSQTSTQLTKLGETAESSKRKLTNLEQTVDQKIKQIRQDVVNPRADNQTDGRVDVTKLKQELIRVNEEATRNISISPLQEGDDKVPIELLYASVVIREDPKYAERENSFQTRREVTNPDDIFKKDREITKTIYLLGDAAHGKTTYCLWLAKKWCNAQQRKSKEIQVLGMWEKALLEFDFVFLLKFRYVNANRASVIDMICQDTLSRVKDCHDTVRHVLSSDKYRSLIIMDGLDEWNPNEESRKLLTCKSMPNTCVSSTVSCFFTMRPWVFASISKMVKMSDKVIEIHGLSENGVEKVVDNVLLNHYRLKENIEKFKSTKANIAKYLYMKNVKSFMKIPLLAVVCVQIWYKEKQLGDSMTSFYASMLDMLIERASEKHKHQILQNNDNTANCELSEHLSEYENIQNCIYVLLKIGKVAYEGLISNETNLVFQKRKLEKEIGVKELQFALDVGLISQKEAPSLLTKNVSLHFFHKSIQEFLAVIYIVTKKEVGESFCKHLSSVTIIMELSNVIMFICGMCPSLGSVISHHVVSITDSVTEICEYRESSTSLFYSIRAKELYKLQINWYKELQDRESDDGLTFHVSDVHLHVFHSSIETIRVSKRFLSHQRVVDIRSLYLEYVPTDGECGITNTELKNFLSNEHTTRSLVKVCIYDNGTDRSVPPLCIPSLRYLQLHNVKINNTHLDSNACHQLLTHMAALRTLWLHNVILGDRGLNLSDMTSLQTLNLAGVNLRDRGLNLSQMTSLQELVLIDVTLDDRELNLSEMTLLRELRLCHVNNGDMRLDISHMASLCQLNLSRVILEGRGLDLSCMTSLRKLTLNTVNLCDRRLDLSGMTSLLELELDNVDLSDGGLDLSDMTSLQVLKLSLVTLGVKGLQLYETTSFREFHRLSTNLDYNGPLPSANLFTNLGYNGPLPSANLFTNLGYNGPLPSANMAHIREVTLKSLNMSAVQWHQFTQSVLNIRHKFNVKLVKTNIDDESSTMIRSSPEFNVTQDGIVKDFLGSNENRFFFTRV</sequence>
<dbReference type="PANTHER" id="PTHR46312">
    <property type="entry name" value="NACHT DOMAIN-CONTAINING PROTEIN"/>
    <property type="match status" value="1"/>
</dbReference>
<dbReference type="InterPro" id="IPR032675">
    <property type="entry name" value="LRR_dom_sf"/>
</dbReference>
<evidence type="ECO:0000313" key="6">
    <source>
        <dbReference type="Proteomes" id="UP001186944"/>
    </source>
</evidence>
<dbReference type="SUPFAM" id="SSF52058">
    <property type="entry name" value="L domain-like"/>
    <property type="match status" value="1"/>
</dbReference>
<dbReference type="GO" id="GO:0005524">
    <property type="term" value="F:ATP binding"/>
    <property type="evidence" value="ECO:0007669"/>
    <property type="project" value="UniProtKB-KW"/>
</dbReference>
<evidence type="ECO:0000313" key="5">
    <source>
        <dbReference type="EMBL" id="KAK3084481.1"/>
    </source>
</evidence>
<reference evidence="5" key="1">
    <citation type="submission" date="2019-08" db="EMBL/GenBank/DDBJ databases">
        <title>The improved chromosome-level genome for the pearl oyster Pinctada fucata martensii using PacBio sequencing and Hi-C.</title>
        <authorList>
            <person name="Zheng Z."/>
        </authorList>
    </citation>
    <scope>NUCLEOTIDE SEQUENCE</scope>
    <source>
        <strain evidence="5">ZZ-2019</strain>
        <tissue evidence="5">Adductor muscle</tissue>
    </source>
</reference>
<keyword evidence="1" id="KW-0547">Nucleotide-binding</keyword>
<evidence type="ECO:0000256" key="3">
    <source>
        <dbReference type="SAM" id="Coils"/>
    </source>
</evidence>
<dbReference type="InterPro" id="IPR007111">
    <property type="entry name" value="NACHT_NTPase"/>
</dbReference>
<keyword evidence="6" id="KW-1185">Reference proteome</keyword>
<keyword evidence="3" id="KW-0175">Coiled coil</keyword>
<dbReference type="PANTHER" id="PTHR46312:SF2">
    <property type="entry name" value="NUCLEOTIDE-BINDING OLIGOMERIZATION DOMAIN-CONTAINING PROTEIN 2-LIKE"/>
    <property type="match status" value="1"/>
</dbReference>
<comment type="caution">
    <text evidence="5">The sequence shown here is derived from an EMBL/GenBank/DDBJ whole genome shotgun (WGS) entry which is preliminary data.</text>
</comment>
<feature type="coiled-coil region" evidence="3">
    <location>
        <begin position="213"/>
        <end position="314"/>
    </location>
</feature>
<dbReference type="InterPro" id="IPR027417">
    <property type="entry name" value="P-loop_NTPase"/>
</dbReference>
<name>A0AA88XG57_PINIB</name>
<keyword evidence="2" id="KW-0067">ATP-binding</keyword>
<dbReference type="Gene3D" id="3.40.50.300">
    <property type="entry name" value="P-loop containing nucleotide triphosphate hydrolases"/>
    <property type="match status" value="1"/>
</dbReference>
<dbReference type="PROSITE" id="PS50837">
    <property type="entry name" value="NACHT"/>
    <property type="match status" value="1"/>
</dbReference>
<dbReference type="SUPFAM" id="SSF57997">
    <property type="entry name" value="Tropomyosin"/>
    <property type="match status" value="1"/>
</dbReference>
<dbReference type="Pfam" id="PF05729">
    <property type="entry name" value="NACHT"/>
    <property type="match status" value="1"/>
</dbReference>
<organism evidence="5 6">
    <name type="scientific">Pinctada imbricata</name>
    <name type="common">Atlantic pearl-oyster</name>
    <name type="synonym">Pinctada martensii</name>
    <dbReference type="NCBI Taxonomy" id="66713"/>
    <lineage>
        <taxon>Eukaryota</taxon>
        <taxon>Metazoa</taxon>
        <taxon>Spiralia</taxon>
        <taxon>Lophotrochozoa</taxon>
        <taxon>Mollusca</taxon>
        <taxon>Bivalvia</taxon>
        <taxon>Autobranchia</taxon>
        <taxon>Pteriomorphia</taxon>
        <taxon>Pterioida</taxon>
        <taxon>Pterioidea</taxon>
        <taxon>Pteriidae</taxon>
        <taxon>Pinctada</taxon>
    </lineage>
</organism>
<feature type="domain" description="NACHT" evidence="4">
    <location>
        <begin position="409"/>
        <end position="513"/>
    </location>
</feature>